<dbReference type="GO" id="GO:0019058">
    <property type="term" value="P:viral life cycle"/>
    <property type="evidence" value="ECO:0007669"/>
    <property type="project" value="UniProtKB-ARBA"/>
</dbReference>
<dbReference type="EMBL" id="KU686205">
    <property type="protein sequence ID" value="AOV60400.1"/>
    <property type="molecule type" value="Genomic_DNA"/>
</dbReference>
<dbReference type="GeneID" id="30307609"/>
<evidence type="ECO:0000313" key="7">
    <source>
        <dbReference type="Proteomes" id="UP000240393"/>
    </source>
</evidence>
<dbReference type="GO" id="GO:0051701">
    <property type="term" value="P:biological process involved in interaction with host"/>
    <property type="evidence" value="ECO:0007669"/>
    <property type="project" value="UniProtKB-ARBA"/>
</dbReference>
<comment type="subcellular location">
    <subcellularLocation>
        <location evidence="1">Virion</location>
    </subcellularLocation>
</comment>
<evidence type="ECO:0000313" key="6">
    <source>
        <dbReference type="Proteomes" id="UP000202784"/>
    </source>
</evidence>
<sequence>MASNIRFKRSSVAGKVPTSVQLPIGEIAMNTNDGVLWMQEEAGRILNVRAGAALTEGKFIYVSTFGDDNDDGSSPTKAKRSIKAALGIATAGDTVEVAAGTFVEDNPLTVPPLVAVQGEDLRSTTVSPQNTDEDFFLVNNGVFLGNMSFVGSATTHAIVAFDPTRVGVVTQSPYVRNCTNFIPNSIGMRIDGDLRMGNNGVNGSMVVDSYTQYNQNGVGVSITNKAYAQLVSIFTINSGTSIFCGDGGQCDITNSNSSFGEYGLIGDGVSQLQYVGFTTTSSGIASDRVQIQLGNVKGFEIVGFDYDPKTGYSTVTTSEAHNLQVGYAATLSGIGFTCPVSYGATHAVSAFEYDTITGLATVTTATNHGLVAGGNYKLSGLEFTCTGSPGITTTIFPDGTQGYMFKVESLVDSTSFTSNVGAAGFDHTYVSGGIVRAGINTDIFPDPNIEPGKSGFVFDVKGVESSTKFNIYAGISSIPHTFVQAGIRTVTNFLYDNDSGISTVTVSKPHFLKVGDNVKLDGIEFSCSGSTGVTVNISNVEYDNTVGIATITTSSGHGVTLHKTVQLADIEFSCTSGGPPFTNIFPTALYDSNAAYGHDVFRVSSVNNSTEFEVNVGVSTIAHTYVSGGTATAGVTTTIFPDGSSNYGSVFEVTGITSTTFSIDVGIATFGHTYVSGGTARRAAVSKLYANRPYDGQVLFLDTLYKQLDKIDITSPGQGYLSTPTVTISDPEGPNGTTATAEATLENGKIKEITVTNNGSQYINNPTVTLTGGTPTVSAGTTTGMRPLYYTIQEATQSDPYTGISTVVFDQVLNNAIGVGTTAFFYQVSLVLASSHSFEWIGSGGDLAGSRPRLGGVGIQSAEVVKRDGGLVVYTSTDQSGNFRIGDDVNINQVTGTISGRAFNQSLLNTVTPLIIALED</sequence>
<gene>
    <name evidence="5" type="ORF">N161109_025</name>
    <name evidence="3" type="ORF">S050808_025</name>
    <name evidence="4" type="ORF">S820908_025</name>
</gene>
<evidence type="ECO:0000313" key="3">
    <source>
        <dbReference type="EMBL" id="AOV60172.1"/>
    </source>
</evidence>
<dbReference type="EMBL" id="KU686204">
    <property type="protein sequence ID" value="AOV60172.1"/>
    <property type="molecule type" value="Genomic_DNA"/>
</dbReference>
<dbReference type="Proteomes" id="UP000241903">
    <property type="component" value="Segment"/>
</dbReference>
<dbReference type="SUPFAM" id="SSF51126">
    <property type="entry name" value="Pectin lyase-like"/>
    <property type="match status" value="1"/>
</dbReference>
<evidence type="ECO:0000313" key="5">
    <source>
        <dbReference type="EMBL" id="AOV60628.1"/>
    </source>
</evidence>
<proteinExistence type="predicted"/>
<protein>
    <submittedName>
        <fullName evidence="5">Tail fiber protein</fullName>
    </submittedName>
</protein>
<dbReference type="OrthoDB" id="30156at10239"/>
<evidence type="ECO:0000256" key="1">
    <source>
        <dbReference type="ARBA" id="ARBA00004328"/>
    </source>
</evidence>
<dbReference type="Gene3D" id="2.160.20.10">
    <property type="entry name" value="Single-stranded right-handed beta-helix, Pectin lyase-like"/>
    <property type="match status" value="1"/>
</dbReference>
<keyword evidence="2" id="KW-0946">Virion</keyword>
<accession>A0A1D8KPP9</accession>
<reference evidence="6 7" key="1">
    <citation type="journal article" date="2016" name="Virology">
        <title>The genomic content and context of auxiliary metabolic genes in marine cyanomyoviruses.</title>
        <authorList>
            <person name="Crummett L.T."/>
            <person name="Puxty R.J."/>
            <person name="Weihe C."/>
            <person name="Marston M.F."/>
            <person name="Martiny J.B."/>
        </authorList>
    </citation>
    <scope>NUCLEOTIDE SEQUENCE [LARGE SCALE GENOMIC DNA]</scope>
    <source>
        <strain evidence="3">0808SB05</strain>
        <strain evidence="4">0908SB82</strain>
        <strain evidence="5">1109NB16</strain>
    </source>
</reference>
<organism evidence="5 6">
    <name type="scientific">Synechococcus phage S-CAM9</name>
    <dbReference type="NCBI Taxonomy" id="1883369"/>
    <lineage>
        <taxon>Viruses</taxon>
        <taxon>Duplodnaviria</taxon>
        <taxon>Heunggongvirae</taxon>
        <taxon>Uroviricota</taxon>
        <taxon>Caudoviricetes</taxon>
        <taxon>Pantevenvirales</taxon>
        <taxon>Kyanoviridae</taxon>
        <taxon>Kanaloavirus</taxon>
        <taxon>Kanaloavirus scam9</taxon>
    </lineage>
</organism>
<dbReference type="InterPro" id="IPR011050">
    <property type="entry name" value="Pectin_lyase_fold/virulence"/>
</dbReference>
<evidence type="ECO:0000313" key="4">
    <source>
        <dbReference type="EMBL" id="AOV60400.1"/>
    </source>
</evidence>
<keyword evidence="6" id="KW-1185">Reference proteome</keyword>
<name>A0A1D8KPP9_9CAUD</name>
<dbReference type="EMBL" id="KU686206">
    <property type="protein sequence ID" value="AOV60628.1"/>
    <property type="molecule type" value="Genomic_DNA"/>
</dbReference>
<evidence type="ECO:0000256" key="2">
    <source>
        <dbReference type="ARBA" id="ARBA00022844"/>
    </source>
</evidence>
<dbReference type="Proteomes" id="UP000202784">
    <property type="component" value="Segment"/>
</dbReference>
<dbReference type="KEGG" id="vg:30307609"/>
<dbReference type="Proteomes" id="UP000240393">
    <property type="component" value="Segment"/>
</dbReference>
<dbReference type="GO" id="GO:0044423">
    <property type="term" value="C:virion component"/>
    <property type="evidence" value="ECO:0007669"/>
    <property type="project" value="UniProtKB-KW"/>
</dbReference>
<dbReference type="RefSeq" id="YP_009322460.1">
    <property type="nucleotide sequence ID" value="NC_031922.1"/>
</dbReference>
<dbReference type="InterPro" id="IPR012334">
    <property type="entry name" value="Pectin_lyas_fold"/>
</dbReference>